<dbReference type="SUPFAM" id="SSF56399">
    <property type="entry name" value="ADP-ribosylation"/>
    <property type="match status" value="1"/>
</dbReference>
<dbReference type="GO" id="GO:1990404">
    <property type="term" value="F:NAD+-protein mono-ADP-ribosyltransferase activity"/>
    <property type="evidence" value="ECO:0007669"/>
    <property type="project" value="TreeGrafter"/>
</dbReference>
<evidence type="ECO:0000256" key="1">
    <source>
        <dbReference type="ARBA" id="ARBA00004123"/>
    </source>
</evidence>
<feature type="domain" description="PARP catalytic" evidence="8">
    <location>
        <begin position="474"/>
        <end position="663"/>
    </location>
</feature>
<accession>A0A3Q2CQ20</accession>
<dbReference type="PROSITE" id="PS51059">
    <property type="entry name" value="PARP_CATALYTIC"/>
    <property type="match status" value="1"/>
</dbReference>
<keyword evidence="2 7" id="KW-0328">Glycosyltransferase</keyword>
<protein>
    <recommendedName>
        <fullName evidence="7">Poly [ADP-ribose] polymerase</fullName>
        <shortName evidence="7">PARP</shortName>
        <ecNumber evidence="7">2.4.2.-</ecNumber>
    </recommendedName>
</protein>
<dbReference type="OMA" id="NIHKCVK"/>
<dbReference type="GO" id="GO:0005634">
    <property type="term" value="C:nucleus"/>
    <property type="evidence" value="ECO:0007669"/>
    <property type="project" value="UniProtKB-SubCell"/>
</dbReference>
<dbReference type="SMART" id="SM00506">
    <property type="entry name" value="A1pp"/>
    <property type="match status" value="1"/>
</dbReference>
<evidence type="ECO:0000259" key="9">
    <source>
        <dbReference type="PROSITE" id="PS51154"/>
    </source>
</evidence>
<dbReference type="InterPro" id="IPR037197">
    <property type="entry name" value="WWE_dom_sf"/>
</dbReference>
<dbReference type="GO" id="GO:0010629">
    <property type="term" value="P:negative regulation of gene expression"/>
    <property type="evidence" value="ECO:0007669"/>
    <property type="project" value="TreeGrafter"/>
</dbReference>
<dbReference type="SUPFAM" id="SSF52949">
    <property type="entry name" value="Macro domain-like"/>
    <property type="match status" value="2"/>
</dbReference>
<dbReference type="GeneTree" id="ENSGT00940000165390"/>
<evidence type="ECO:0000256" key="6">
    <source>
        <dbReference type="ARBA" id="ARBA00024347"/>
    </source>
</evidence>
<reference evidence="10" key="1">
    <citation type="submission" date="2025-08" db="UniProtKB">
        <authorList>
            <consortium name="Ensembl"/>
        </authorList>
    </citation>
    <scope>IDENTIFICATION</scope>
</reference>
<keyword evidence="4 7" id="KW-0520">NAD</keyword>
<dbReference type="Gene3D" id="3.40.220.10">
    <property type="entry name" value="Leucine Aminopeptidase, subunit E, domain 1"/>
    <property type="match status" value="2"/>
</dbReference>
<dbReference type="InterPro" id="IPR012317">
    <property type="entry name" value="Poly(ADP-ribose)pol_cat_dom"/>
</dbReference>
<keyword evidence="11" id="KW-1185">Reference proteome</keyword>
<dbReference type="AlphaFoldDB" id="A0A3Q2CQ20"/>
<feature type="domain" description="Macro" evidence="9">
    <location>
        <begin position="1"/>
        <end position="80"/>
    </location>
</feature>
<dbReference type="Pfam" id="PF23254">
    <property type="entry name" value="KH_PARP14_8"/>
    <property type="match status" value="1"/>
</dbReference>
<dbReference type="Pfam" id="PF22005">
    <property type="entry name" value="WWE_1"/>
    <property type="match status" value="1"/>
</dbReference>
<dbReference type="EC" id="2.4.2.-" evidence="7"/>
<comment type="similarity">
    <text evidence="6">Belongs to the ARTD/PARP family.</text>
</comment>
<reference evidence="10" key="2">
    <citation type="submission" date="2025-09" db="UniProtKB">
        <authorList>
            <consortium name="Ensembl"/>
        </authorList>
    </citation>
    <scope>IDENTIFICATION</scope>
</reference>
<evidence type="ECO:0000313" key="10">
    <source>
        <dbReference type="Ensembl" id="ENSCVAP00000007554.1"/>
    </source>
</evidence>
<comment type="subcellular location">
    <subcellularLocation>
        <location evidence="1">Nucleus</location>
    </subcellularLocation>
</comment>
<evidence type="ECO:0000256" key="7">
    <source>
        <dbReference type="RuleBase" id="RU362114"/>
    </source>
</evidence>
<dbReference type="InterPro" id="IPR057049">
    <property type="entry name" value="PARP14_KH_8"/>
</dbReference>
<dbReference type="Pfam" id="PF00644">
    <property type="entry name" value="PARP"/>
    <property type="match status" value="1"/>
</dbReference>
<evidence type="ECO:0000256" key="4">
    <source>
        <dbReference type="ARBA" id="ARBA00023027"/>
    </source>
</evidence>
<dbReference type="Proteomes" id="UP000265020">
    <property type="component" value="Unassembled WGS sequence"/>
</dbReference>
<dbReference type="Gene3D" id="3.90.228.10">
    <property type="match status" value="1"/>
</dbReference>
<feature type="domain" description="Macro" evidence="9">
    <location>
        <begin position="101"/>
        <end position="278"/>
    </location>
</feature>
<keyword evidence="5" id="KW-0539">Nucleus</keyword>
<dbReference type="Gene3D" id="3.30.720.50">
    <property type="match status" value="1"/>
</dbReference>
<dbReference type="Ensembl" id="ENSCVAT00000003104.1">
    <property type="protein sequence ID" value="ENSCVAP00000007554.1"/>
    <property type="gene ID" value="ENSCVAG00000009352.1"/>
</dbReference>
<proteinExistence type="inferred from homology"/>
<dbReference type="Pfam" id="PF01661">
    <property type="entry name" value="Macro"/>
    <property type="match status" value="1"/>
</dbReference>
<evidence type="ECO:0000256" key="2">
    <source>
        <dbReference type="ARBA" id="ARBA00022676"/>
    </source>
</evidence>
<dbReference type="InterPro" id="IPR043472">
    <property type="entry name" value="Macro_dom-like"/>
</dbReference>
<organism evidence="10 11">
    <name type="scientific">Cyprinodon variegatus</name>
    <name type="common">Sheepshead minnow</name>
    <dbReference type="NCBI Taxonomy" id="28743"/>
    <lineage>
        <taxon>Eukaryota</taxon>
        <taxon>Metazoa</taxon>
        <taxon>Chordata</taxon>
        <taxon>Craniata</taxon>
        <taxon>Vertebrata</taxon>
        <taxon>Euteleostomi</taxon>
        <taxon>Actinopterygii</taxon>
        <taxon>Neopterygii</taxon>
        <taxon>Teleostei</taxon>
        <taxon>Neoteleostei</taxon>
        <taxon>Acanthomorphata</taxon>
        <taxon>Ovalentaria</taxon>
        <taxon>Atherinomorphae</taxon>
        <taxon>Cyprinodontiformes</taxon>
        <taxon>Cyprinodontidae</taxon>
        <taxon>Cyprinodon</taxon>
    </lineage>
</organism>
<dbReference type="PROSITE" id="PS51154">
    <property type="entry name" value="MACRO"/>
    <property type="match status" value="2"/>
</dbReference>
<sequence length="663" mass="73930">MDTDYCLEEAEKQRMKSLSFPALGTGNLSFPKDVVSKLLLKEIHLFSRSSSPRFLKEVVIVVHPSDRETVAVRRCFCKSFCSMCVFCVSASASFSTVSSPSLGVYKMQMGQLTLEVSSGDITKEACDVIVNSSNQNFNLQAGVSKAILDSAGPTVLMECAQMVNSPGYTPRGMIMTTGGLLPSRNIIHVVGQNDAVKIKEIVQAVLKLCEENKFSSVAFPALGTGQGGVSPSAVADAMVGAVVDFVRKKHPKFVSSVKVLIFQTAMITDFHNSMKKRQGEEVEEKSIFNQMKDSISSFFGFGTEERISLAKKKISDLILLEQAQRTIDDQYINQLSQEDIKELNSLQKKLTVSIRLERGREDQEPRIQLEGLTRDVLTAENIIRKVERSENLRNKALLVSGLVEWKFLKQDGSMESFDIHTNLQLEEAFEMKQSVKIKIKNETFSADPWLKRAASSKRQKQIELMRKDLKANDAPLPQHWEDMKDIIVKRVPLTAGSQEYKDVVAELTNHGLIERIQNTTLWQSYQLQKKLMEVKNKHTNNEKLLYHGTGATSIDLINSKGFNRSYAGAHGAMYGNGSYFAVDPAYSARGYAKPDNLGHKRMYQARVLIGDYTRGKSGLIAPPAKSGTGADLYDSVTDNANNPSMFIIFHDTQAYPEYLITFT</sequence>
<dbReference type="InterPro" id="IPR052056">
    <property type="entry name" value="Mono-ARTD/PARP"/>
</dbReference>
<keyword evidence="3 7" id="KW-0808">Transferase</keyword>
<evidence type="ECO:0000259" key="8">
    <source>
        <dbReference type="PROSITE" id="PS51059"/>
    </source>
</evidence>
<dbReference type="PANTHER" id="PTHR14453:SF106">
    <property type="entry name" value="POLY [ADP-RIBOSE] POLYMERASE"/>
    <property type="match status" value="1"/>
</dbReference>
<dbReference type="GO" id="GO:0005737">
    <property type="term" value="C:cytoplasm"/>
    <property type="evidence" value="ECO:0007669"/>
    <property type="project" value="TreeGrafter"/>
</dbReference>
<evidence type="ECO:0000313" key="11">
    <source>
        <dbReference type="Proteomes" id="UP000265020"/>
    </source>
</evidence>
<dbReference type="InterPro" id="IPR054596">
    <property type="entry name" value="PARP14_WWE"/>
</dbReference>
<evidence type="ECO:0000256" key="5">
    <source>
        <dbReference type="ARBA" id="ARBA00023242"/>
    </source>
</evidence>
<dbReference type="CDD" id="cd01439">
    <property type="entry name" value="TCCD_inducible_PARP_like"/>
    <property type="match status" value="1"/>
</dbReference>
<name>A0A3Q2CQ20_CYPVA</name>
<dbReference type="PANTHER" id="PTHR14453">
    <property type="entry name" value="PARP/ZINC FINGER CCCH TYPE DOMAIN CONTAINING PROTEIN"/>
    <property type="match status" value="1"/>
</dbReference>
<evidence type="ECO:0000256" key="3">
    <source>
        <dbReference type="ARBA" id="ARBA00022679"/>
    </source>
</evidence>
<dbReference type="GO" id="GO:0003714">
    <property type="term" value="F:transcription corepressor activity"/>
    <property type="evidence" value="ECO:0007669"/>
    <property type="project" value="TreeGrafter"/>
</dbReference>
<dbReference type="GO" id="GO:0003950">
    <property type="term" value="F:NAD+ poly-ADP-ribosyltransferase activity"/>
    <property type="evidence" value="ECO:0007669"/>
    <property type="project" value="UniProtKB-UniRule"/>
</dbReference>
<dbReference type="GO" id="GO:0070212">
    <property type="term" value="P:protein poly-ADP-ribosylation"/>
    <property type="evidence" value="ECO:0007669"/>
    <property type="project" value="TreeGrafter"/>
</dbReference>
<dbReference type="InterPro" id="IPR002589">
    <property type="entry name" value="Macro_dom"/>
</dbReference>